<feature type="region of interest" description="Disordered" evidence="1">
    <location>
        <begin position="60"/>
        <end position="88"/>
    </location>
</feature>
<evidence type="ECO:0000313" key="2">
    <source>
        <dbReference type="EMBL" id="KAJ1218996.1"/>
    </source>
</evidence>
<evidence type="ECO:0000256" key="1">
    <source>
        <dbReference type="SAM" id="MobiDB-lite"/>
    </source>
</evidence>
<dbReference type="Proteomes" id="UP001066276">
    <property type="component" value="Chromosome 1_1"/>
</dbReference>
<keyword evidence="3" id="KW-1185">Reference proteome</keyword>
<dbReference type="AlphaFoldDB" id="A0AAV7X1G3"/>
<feature type="compositionally biased region" description="Polar residues" evidence="1">
    <location>
        <begin position="79"/>
        <end position="88"/>
    </location>
</feature>
<comment type="caution">
    <text evidence="2">The sequence shown here is derived from an EMBL/GenBank/DDBJ whole genome shotgun (WGS) entry which is preliminary data.</text>
</comment>
<evidence type="ECO:0000313" key="3">
    <source>
        <dbReference type="Proteomes" id="UP001066276"/>
    </source>
</evidence>
<proteinExistence type="predicted"/>
<dbReference type="EMBL" id="JANPWB010000001">
    <property type="protein sequence ID" value="KAJ1218996.1"/>
    <property type="molecule type" value="Genomic_DNA"/>
</dbReference>
<reference evidence="2" key="1">
    <citation type="journal article" date="2022" name="bioRxiv">
        <title>Sequencing and chromosome-scale assembly of the giantPleurodeles waltlgenome.</title>
        <authorList>
            <person name="Brown T."/>
            <person name="Elewa A."/>
            <person name="Iarovenko S."/>
            <person name="Subramanian E."/>
            <person name="Araus A.J."/>
            <person name="Petzold A."/>
            <person name="Susuki M."/>
            <person name="Suzuki K.-i.T."/>
            <person name="Hayashi T."/>
            <person name="Toyoda A."/>
            <person name="Oliveira C."/>
            <person name="Osipova E."/>
            <person name="Leigh N.D."/>
            <person name="Simon A."/>
            <person name="Yun M.H."/>
        </authorList>
    </citation>
    <scope>NUCLEOTIDE SEQUENCE</scope>
    <source>
        <strain evidence="2">20211129_DDA</strain>
        <tissue evidence="2">Liver</tissue>
    </source>
</reference>
<accession>A0AAV7X1G3</accession>
<protein>
    <submittedName>
        <fullName evidence="2">Uncharacterized protein</fullName>
    </submittedName>
</protein>
<organism evidence="2 3">
    <name type="scientific">Pleurodeles waltl</name>
    <name type="common">Iberian ribbed newt</name>
    <dbReference type="NCBI Taxonomy" id="8319"/>
    <lineage>
        <taxon>Eukaryota</taxon>
        <taxon>Metazoa</taxon>
        <taxon>Chordata</taxon>
        <taxon>Craniata</taxon>
        <taxon>Vertebrata</taxon>
        <taxon>Euteleostomi</taxon>
        <taxon>Amphibia</taxon>
        <taxon>Batrachia</taxon>
        <taxon>Caudata</taxon>
        <taxon>Salamandroidea</taxon>
        <taxon>Salamandridae</taxon>
        <taxon>Pleurodelinae</taxon>
        <taxon>Pleurodeles</taxon>
    </lineage>
</organism>
<gene>
    <name evidence="2" type="ORF">NDU88_006567</name>
</gene>
<sequence length="169" mass="18333">MPMMHCVFLPEKGHQGADSVLNDKTGQIPYQPPDYDEGNERAGKVAKVRVGCCRVSSKELGQTESARAHPARAYEETRGSSSADQAESVSWAQAALGGGRTNEFLSGGHTSMYAASERSSPLWEKKRLLMVLRPPPETAPRLCVGSEVAPEIPLVAKIMLDSPQNCHTR</sequence>
<name>A0AAV7X1G3_PLEWA</name>